<proteinExistence type="inferred from homology"/>
<dbReference type="Gene3D" id="1.20.1640.10">
    <property type="entry name" value="Multidrug efflux transporter AcrB transmembrane domain"/>
    <property type="match status" value="2"/>
</dbReference>
<feature type="transmembrane region" description="Helical" evidence="8">
    <location>
        <begin position="43"/>
        <end position="64"/>
    </location>
</feature>
<feature type="transmembrane region" description="Helical" evidence="8">
    <location>
        <begin position="822"/>
        <end position="839"/>
    </location>
</feature>
<evidence type="ECO:0000259" key="9">
    <source>
        <dbReference type="PROSITE" id="PS50156"/>
    </source>
</evidence>
<evidence type="ECO:0000256" key="8">
    <source>
        <dbReference type="SAM" id="Phobius"/>
    </source>
</evidence>
<feature type="region of interest" description="Disordered" evidence="7">
    <location>
        <begin position="1212"/>
        <end position="1235"/>
    </location>
</feature>
<evidence type="ECO:0000256" key="2">
    <source>
        <dbReference type="ARBA" id="ARBA00022692"/>
    </source>
</evidence>
<feature type="transmembrane region" description="Helical" evidence="8">
    <location>
        <begin position="558"/>
        <end position="578"/>
    </location>
</feature>
<dbReference type="InterPro" id="IPR052081">
    <property type="entry name" value="Dispatched_Hh_regulator"/>
</dbReference>
<keyword evidence="4 8" id="KW-0472">Membrane</keyword>
<evidence type="ECO:0000313" key="10">
    <source>
        <dbReference type="Ensembl" id="ENSLLEP00000047321.1"/>
    </source>
</evidence>
<keyword evidence="5" id="KW-0325">Glycoprotein</keyword>
<feature type="transmembrane region" description="Helical" evidence="8">
    <location>
        <begin position="879"/>
        <end position="900"/>
    </location>
</feature>
<feature type="transmembrane region" description="Helical" evidence="8">
    <location>
        <begin position="845"/>
        <end position="867"/>
    </location>
</feature>
<comment type="subcellular location">
    <subcellularLocation>
        <location evidence="1">Membrane</location>
        <topology evidence="1">Multi-pass membrane protein</topology>
    </subcellularLocation>
</comment>
<dbReference type="PANTHER" id="PTHR45951">
    <property type="entry name" value="PROTEIN DISPATCHED-RELATED"/>
    <property type="match status" value="1"/>
</dbReference>
<organism evidence="10 11">
    <name type="scientific">Leptobrachium leishanense</name>
    <name type="common">Leishan spiny toad</name>
    <dbReference type="NCBI Taxonomy" id="445787"/>
    <lineage>
        <taxon>Eukaryota</taxon>
        <taxon>Metazoa</taxon>
        <taxon>Chordata</taxon>
        <taxon>Craniata</taxon>
        <taxon>Vertebrata</taxon>
        <taxon>Euteleostomi</taxon>
        <taxon>Amphibia</taxon>
        <taxon>Batrachia</taxon>
        <taxon>Anura</taxon>
        <taxon>Pelobatoidea</taxon>
        <taxon>Megophryidae</taxon>
        <taxon>Leptobrachium</taxon>
    </lineage>
</organism>
<feature type="compositionally biased region" description="Polar residues" evidence="7">
    <location>
        <begin position="1253"/>
        <end position="1268"/>
    </location>
</feature>
<evidence type="ECO:0000256" key="1">
    <source>
        <dbReference type="ARBA" id="ARBA00004141"/>
    </source>
</evidence>
<keyword evidence="3 8" id="KW-1133">Transmembrane helix</keyword>
<evidence type="ECO:0000256" key="3">
    <source>
        <dbReference type="ARBA" id="ARBA00022989"/>
    </source>
</evidence>
<dbReference type="GeneTree" id="ENSGT00940000159551"/>
<keyword evidence="2 8" id="KW-0812">Transmembrane</keyword>
<evidence type="ECO:0000256" key="7">
    <source>
        <dbReference type="SAM" id="MobiDB-lite"/>
    </source>
</evidence>
<feature type="transmembrane region" description="Helical" evidence="8">
    <location>
        <begin position="338"/>
        <end position="359"/>
    </location>
</feature>
<feature type="compositionally biased region" description="Basic and acidic residues" evidence="7">
    <location>
        <begin position="1224"/>
        <end position="1235"/>
    </location>
</feature>
<evidence type="ECO:0000256" key="6">
    <source>
        <dbReference type="ARBA" id="ARBA00038046"/>
    </source>
</evidence>
<dbReference type="GO" id="GO:0016020">
    <property type="term" value="C:membrane"/>
    <property type="evidence" value="ECO:0007669"/>
    <property type="project" value="UniProtKB-SubCell"/>
</dbReference>
<dbReference type="Ensembl" id="ENSLLET00000049179.1">
    <property type="protein sequence ID" value="ENSLLEP00000047321.1"/>
    <property type="gene ID" value="ENSLLEG00000029802.1"/>
</dbReference>
<keyword evidence="11" id="KW-1185">Reference proteome</keyword>
<feature type="region of interest" description="Disordered" evidence="7">
    <location>
        <begin position="1253"/>
        <end position="1296"/>
    </location>
</feature>
<dbReference type="PANTHER" id="PTHR45951:SF2">
    <property type="entry name" value="PROTEIN DISPATCHED HOMOLOG 2"/>
    <property type="match status" value="1"/>
</dbReference>
<dbReference type="SUPFAM" id="SSF82866">
    <property type="entry name" value="Multidrug efflux transporter AcrB transmembrane domain"/>
    <property type="match status" value="2"/>
</dbReference>
<feature type="transmembrane region" description="Helical" evidence="8">
    <location>
        <begin position="472"/>
        <end position="491"/>
    </location>
</feature>
<comment type="similarity">
    <text evidence="6">Belongs to the dispatched family.</text>
</comment>
<accession>A0A8C5R654</accession>
<sequence>QLCTNCNHHRKMKGDSDGSLSYITTSLLCFTCSYSQLITDWPLPILAIWLLLMLICTLAGLLVGQMPDFSDPLMGFESRDTNIGRKLMTWKTMQSNTGYKKMLSIYPLGVKNRYGTFPHFMHKPVPSKISHVCVAAKSYSQLVYMSKIAGSLWNLQAIKSMCRMENEKIRSHPRFKELCERSDKNECCPSWSLGNYIAVLYNRSSCMEITQNDIMHTLALLRSCAPDYHKGVLTPSCIGSRSEREKHSHCAKVPEKCLRSSAVYQLLHFLLDRDFLSPQTTDYQVPSLKYSLLFLPAKKGSSMMDIYLDNLESWDLYDNYTAITGMDLGLKLSLFQHYLVLDTVYPVLAILSIFLSMSFYLRSFFITFMVLMSAVGSLMISFFLYKLVFRMTFFPIVNLIAIVILTSICANHTFVFYDLWNLSKAQNSAAGMIQWVNQTMHHFVYLMLVSCFTTGASFYAGYMSSITSVRCFAIYMGTSILVNMTFMITWVPASVVLYERYIAVNCAYKSEDYFNSSGHKRLILSLYQRFRSIQSTMTQTSKLLFEKLLPCGVIKFRYIWICWFAALAAGGGYIACVSPKLKLPSLDMPSVQMFRLSHPFERYNSEYCHQFMFEHLEHGEGRRMTITLIWGMLPVDNGDHLNPRANGTLVTDTTFTIQNPENQRWLLELCQKVKNQSFFYADQEKKPNICFMEDFHRWMESRQCSESDENHNLCCNHFSFPYQSDLLIHCIKMMIQEQGGDGPELYDIGPRFNSEGKLAALVLEFQTVYHYSFNYSNTRKFYNALNQWLVSEMKTAPAGLQNGWFTSNLSLFNLQDTLSTEIMVITGFSIAISFVVLLLTTWNVILSLFAVTTIGGSVLVTVGLLVLLEWQLNVMESLFISAAAGLSVDFTVNYCISYHLCPHSDRLSRVAFSLKQVSCATAMGASSMFSAGVIMLPATVLAYRKLGIFIMMIKCISCAFASFFFQSLCCFFGPEKNCGQILWPCVSLIKEYPNDARSNSTFACGGNEKPSRLRKVQESNKENEQYELQPLARNLSDSFDNSTTTSRLSKRPSVLSEDMQLSENKCPRGELEHVRKSEDEHNNVMGHQAVFSQCPALQTSSPYRQCSFGNETEACKDLGTCCICKKANSKIWNGSVVDCANIHNPQCQTRLKDLENFKTDSSDQTLYCDNEHIHTYEYSRCLCSMGSSFDALDSNETCLSDFDPKLVESTRSSPDFLTVPDSPSHSERGHLNGRRDTLRLALRETIFDSTASSRQANTAWKNQSSQGIDNPVVLPNSKPDMPDVWIKRSEQNSYIS</sequence>
<evidence type="ECO:0000256" key="4">
    <source>
        <dbReference type="ARBA" id="ARBA00023136"/>
    </source>
</evidence>
<feature type="transmembrane region" description="Helical" evidence="8">
    <location>
        <begin position="365"/>
        <end position="385"/>
    </location>
</feature>
<dbReference type="Proteomes" id="UP000694569">
    <property type="component" value="Unplaced"/>
</dbReference>
<name>A0A8C5R654_9ANUR</name>
<evidence type="ECO:0000313" key="11">
    <source>
        <dbReference type="Proteomes" id="UP000694569"/>
    </source>
</evidence>
<feature type="transmembrane region" description="Helical" evidence="8">
    <location>
        <begin position="440"/>
        <end position="460"/>
    </location>
</feature>
<gene>
    <name evidence="10" type="primary">DISP2</name>
</gene>
<dbReference type="PROSITE" id="PS50156">
    <property type="entry name" value="SSD"/>
    <property type="match status" value="1"/>
</dbReference>
<dbReference type="OrthoDB" id="193905at2759"/>
<reference evidence="10" key="1">
    <citation type="submission" date="2025-08" db="UniProtKB">
        <authorList>
            <consortium name="Ensembl"/>
        </authorList>
    </citation>
    <scope>IDENTIFICATION</scope>
</reference>
<evidence type="ECO:0000256" key="5">
    <source>
        <dbReference type="ARBA" id="ARBA00023180"/>
    </source>
</evidence>
<reference evidence="10" key="2">
    <citation type="submission" date="2025-09" db="UniProtKB">
        <authorList>
            <consortium name="Ensembl"/>
        </authorList>
    </citation>
    <scope>IDENTIFICATION</scope>
</reference>
<dbReference type="InterPro" id="IPR000731">
    <property type="entry name" value="SSD"/>
</dbReference>
<feature type="transmembrane region" description="Helical" evidence="8">
    <location>
        <begin position="397"/>
        <end position="420"/>
    </location>
</feature>
<feature type="domain" description="SSD" evidence="9">
    <location>
        <begin position="368"/>
        <end position="497"/>
    </location>
</feature>
<dbReference type="GO" id="GO:0022857">
    <property type="term" value="F:transmembrane transporter activity"/>
    <property type="evidence" value="ECO:0007669"/>
    <property type="project" value="TreeGrafter"/>
</dbReference>
<protein>
    <submittedName>
        <fullName evidence="10">Dispatched RND transporter family member 2</fullName>
    </submittedName>
</protein>
<feature type="transmembrane region" description="Helical" evidence="8">
    <location>
        <begin position="920"/>
        <end position="941"/>
    </location>
</feature>
<dbReference type="GO" id="GO:0007224">
    <property type="term" value="P:smoothened signaling pathway"/>
    <property type="evidence" value="ECO:0007669"/>
    <property type="project" value="TreeGrafter"/>
</dbReference>
<dbReference type="FunFam" id="1.20.1640.10:FF:000011">
    <property type="entry name" value="Dispatched RND transporter family member 1"/>
    <property type="match status" value="1"/>
</dbReference>